<reference evidence="1" key="1">
    <citation type="submission" date="2014-11" db="EMBL/GenBank/DDBJ databases">
        <authorList>
            <person name="Amaro Gonzalez C."/>
        </authorList>
    </citation>
    <scope>NUCLEOTIDE SEQUENCE</scope>
</reference>
<evidence type="ECO:0000313" key="1">
    <source>
        <dbReference type="EMBL" id="JAH65074.1"/>
    </source>
</evidence>
<sequence length="33" mass="3868">MKHLCGIFHVNSLFLNNLAHFMLHGIVFIDHTF</sequence>
<organism evidence="1">
    <name type="scientific">Anguilla anguilla</name>
    <name type="common">European freshwater eel</name>
    <name type="synonym">Muraena anguilla</name>
    <dbReference type="NCBI Taxonomy" id="7936"/>
    <lineage>
        <taxon>Eukaryota</taxon>
        <taxon>Metazoa</taxon>
        <taxon>Chordata</taxon>
        <taxon>Craniata</taxon>
        <taxon>Vertebrata</taxon>
        <taxon>Euteleostomi</taxon>
        <taxon>Actinopterygii</taxon>
        <taxon>Neopterygii</taxon>
        <taxon>Teleostei</taxon>
        <taxon>Anguilliformes</taxon>
        <taxon>Anguillidae</taxon>
        <taxon>Anguilla</taxon>
    </lineage>
</organism>
<name>A0A0E9UGR7_ANGAN</name>
<reference evidence="1" key="2">
    <citation type="journal article" date="2015" name="Fish Shellfish Immunol.">
        <title>Early steps in the European eel (Anguilla anguilla)-Vibrio vulnificus interaction in the gills: Role of the RtxA13 toxin.</title>
        <authorList>
            <person name="Callol A."/>
            <person name="Pajuelo D."/>
            <person name="Ebbesson L."/>
            <person name="Teles M."/>
            <person name="MacKenzie S."/>
            <person name="Amaro C."/>
        </authorList>
    </citation>
    <scope>NUCLEOTIDE SEQUENCE</scope>
</reference>
<dbReference type="EMBL" id="GBXM01043503">
    <property type="protein sequence ID" value="JAH65074.1"/>
    <property type="molecule type" value="Transcribed_RNA"/>
</dbReference>
<accession>A0A0E9UGR7</accession>
<proteinExistence type="predicted"/>
<dbReference type="AlphaFoldDB" id="A0A0E9UGR7"/>
<protein>
    <submittedName>
        <fullName evidence="1">Uncharacterized protein</fullName>
    </submittedName>
</protein>